<evidence type="ECO:0000256" key="1">
    <source>
        <dbReference type="SAM" id="MobiDB-lite"/>
    </source>
</evidence>
<comment type="caution">
    <text evidence="3">The sequence shown here is derived from an EMBL/GenBank/DDBJ whole genome shotgun (WGS) entry which is preliminary data.</text>
</comment>
<feature type="region of interest" description="Disordered" evidence="1">
    <location>
        <begin position="1"/>
        <end position="28"/>
    </location>
</feature>
<feature type="domain" description="Thoeris anti-defense 2-like" evidence="2">
    <location>
        <begin position="1"/>
        <end position="69"/>
    </location>
</feature>
<dbReference type="Proteomes" id="UP000307747">
    <property type="component" value="Unassembled WGS sequence"/>
</dbReference>
<dbReference type="RefSeq" id="WP_122063371.1">
    <property type="nucleotide sequence ID" value="NZ_VBTJ01000001.1"/>
</dbReference>
<gene>
    <name evidence="3" type="ORF">FEZ53_06435</name>
</gene>
<accession>A0A5R9B6M4</accession>
<dbReference type="Pfam" id="PF11195">
    <property type="entry name" value="Tad2-like"/>
    <property type="match status" value="1"/>
</dbReference>
<reference evidence="3 4" key="1">
    <citation type="submission" date="2019-05" db="EMBL/GenBank/DDBJ databases">
        <title>The metagenome of a microbial culture collection derived from dairy environment covers the genomic content of the human microbiome.</title>
        <authorList>
            <person name="Roder T."/>
            <person name="Wuthrich D."/>
            <person name="Sattari Z."/>
            <person name="Von Ah U."/>
            <person name="Bar C."/>
            <person name="Ronchi F."/>
            <person name="Macpherson A.J."/>
            <person name="Ganal-Vonarburg S.C."/>
            <person name="Bruggmann R."/>
            <person name="Vergeres G."/>
        </authorList>
    </citation>
    <scope>NUCLEOTIDE SEQUENCE [LARGE SCALE GENOMIC DNA]</scope>
    <source>
        <strain evidence="3 4">FAM 20833</strain>
    </source>
</reference>
<proteinExistence type="predicted"/>
<dbReference type="AlphaFoldDB" id="A0A5R9B6M4"/>
<protein>
    <submittedName>
        <fullName evidence="3">DUF2829 domain-containing protein</fullName>
    </submittedName>
</protein>
<organism evidence="3 4">
    <name type="scientific">Staphylococcus xylosus</name>
    <dbReference type="NCBI Taxonomy" id="1288"/>
    <lineage>
        <taxon>Bacteria</taxon>
        <taxon>Bacillati</taxon>
        <taxon>Bacillota</taxon>
        <taxon>Bacilli</taxon>
        <taxon>Bacillales</taxon>
        <taxon>Staphylococcaceae</taxon>
        <taxon>Staphylococcus</taxon>
    </lineage>
</organism>
<evidence type="ECO:0000259" key="2">
    <source>
        <dbReference type="Pfam" id="PF11195"/>
    </source>
</evidence>
<evidence type="ECO:0000313" key="3">
    <source>
        <dbReference type="EMBL" id="TLP91921.1"/>
    </source>
</evidence>
<sequence length="71" mass="8016">MNIQEATKLAMENGTAIRRGSEPEETGILPTNLSTYQCMVVRDVFQKGQKAYARWQPSADDLLANDWELLT</sequence>
<name>A0A5R9B6M4_STAXY</name>
<evidence type="ECO:0000313" key="4">
    <source>
        <dbReference type="Proteomes" id="UP000307747"/>
    </source>
</evidence>
<dbReference type="OrthoDB" id="2300997at2"/>
<dbReference type="EMBL" id="VBTJ01000001">
    <property type="protein sequence ID" value="TLP91921.1"/>
    <property type="molecule type" value="Genomic_DNA"/>
</dbReference>
<dbReference type="InterPro" id="IPR021361">
    <property type="entry name" value="Tad2-like_dom"/>
</dbReference>